<dbReference type="Proteomes" id="UP000321058">
    <property type="component" value="Unassembled WGS sequence"/>
</dbReference>
<accession>A0A512N564</accession>
<evidence type="ECO:0000259" key="2">
    <source>
        <dbReference type="Pfam" id="PF01402"/>
    </source>
</evidence>
<dbReference type="GO" id="GO:0006355">
    <property type="term" value="P:regulation of DNA-templated transcription"/>
    <property type="evidence" value="ECO:0007669"/>
    <property type="project" value="InterPro"/>
</dbReference>
<dbReference type="AlphaFoldDB" id="A0A512N564"/>
<feature type="domain" description="Ribbon-helix-helix protein CopG" evidence="2">
    <location>
        <begin position="15"/>
        <end position="52"/>
    </location>
</feature>
<sequence>MTYVTERPNLTHMEKTQVYLPSEELAALRKAAARSGRSVADLIREAIRRQVLKPPAKGPVALWDGEPKRTSVDHDSVHDDV</sequence>
<dbReference type="Pfam" id="PF01402">
    <property type="entry name" value="RHH_1"/>
    <property type="match status" value="1"/>
</dbReference>
<proteinExistence type="predicted"/>
<evidence type="ECO:0000313" key="3">
    <source>
        <dbReference type="EMBL" id="GEP54132.1"/>
    </source>
</evidence>
<organism evidence="3 4">
    <name type="scientific">Reyranella soli</name>
    <dbReference type="NCBI Taxonomy" id="1230389"/>
    <lineage>
        <taxon>Bacteria</taxon>
        <taxon>Pseudomonadati</taxon>
        <taxon>Pseudomonadota</taxon>
        <taxon>Alphaproteobacteria</taxon>
        <taxon>Hyphomicrobiales</taxon>
        <taxon>Reyranellaceae</taxon>
        <taxon>Reyranella</taxon>
    </lineage>
</organism>
<reference evidence="3 4" key="1">
    <citation type="submission" date="2019-07" db="EMBL/GenBank/DDBJ databases">
        <title>Whole genome shotgun sequence of Reyranella soli NBRC 108950.</title>
        <authorList>
            <person name="Hosoyama A."/>
            <person name="Uohara A."/>
            <person name="Ohji S."/>
            <person name="Ichikawa N."/>
        </authorList>
    </citation>
    <scope>NUCLEOTIDE SEQUENCE [LARGE SCALE GENOMIC DNA]</scope>
    <source>
        <strain evidence="3 4">NBRC 108950</strain>
    </source>
</reference>
<dbReference type="CDD" id="cd21631">
    <property type="entry name" value="RHH_CopG_NikR-like"/>
    <property type="match status" value="1"/>
</dbReference>
<evidence type="ECO:0000256" key="1">
    <source>
        <dbReference type="SAM" id="MobiDB-lite"/>
    </source>
</evidence>
<evidence type="ECO:0000313" key="4">
    <source>
        <dbReference type="Proteomes" id="UP000321058"/>
    </source>
</evidence>
<keyword evidence="4" id="KW-1185">Reference proteome</keyword>
<protein>
    <recommendedName>
        <fullName evidence="2">Ribbon-helix-helix protein CopG domain-containing protein</fullName>
    </recommendedName>
</protein>
<dbReference type="InterPro" id="IPR002145">
    <property type="entry name" value="CopG"/>
</dbReference>
<name>A0A512N564_9HYPH</name>
<feature type="region of interest" description="Disordered" evidence="1">
    <location>
        <begin position="56"/>
        <end position="81"/>
    </location>
</feature>
<dbReference type="SUPFAM" id="SSF47598">
    <property type="entry name" value="Ribbon-helix-helix"/>
    <property type="match status" value="1"/>
</dbReference>
<feature type="compositionally biased region" description="Basic and acidic residues" evidence="1">
    <location>
        <begin position="65"/>
        <end position="81"/>
    </location>
</feature>
<dbReference type="EMBL" id="BKAJ01000023">
    <property type="protein sequence ID" value="GEP54132.1"/>
    <property type="molecule type" value="Genomic_DNA"/>
</dbReference>
<dbReference type="InterPro" id="IPR010985">
    <property type="entry name" value="Ribbon_hlx_hlx"/>
</dbReference>
<gene>
    <name evidence="3" type="ORF">RSO01_12980</name>
</gene>
<comment type="caution">
    <text evidence="3">The sequence shown here is derived from an EMBL/GenBank/DDBJ whole genome shotgun (WGS) entry which is preliminary data.</text>
</comment>